<feature type="transmembrane region" description="Helical" evidence="2">
    <location>
        <begin position="1554"/>
        <end position="1576"/>
    </location>
</feature>
<dbReference type="GO" id="GO:0005737">
    <property type="term" value="C:cytoplasm"/>
    <property type="evidence" value="ECO:0007669"/>
    <property type="project" value="UniProtKB-ARBA"/>
</dbReference>
<evidence type="ECO:0000256" key="1">
    <source>
        <dbReference type="SAM" id="Coils"/>
    </source>
</evidence>
<keyword evidence="2" id="KW-0812">Transmembrane</keyword>
<feature type="transmembrane region" description="Helical" evidence="2">
    <location>
        <begin position="1699"/>
        <end position="1717"/>
    </location>
</feature>
<evidence type="ECO:0000259" key="3">
    <source>
        <dbReference type="PROSITE" id="PS50848"/>
    </source>
</evidence>
<sequence length="1919" mass="215368">MSSNHDLSASLSVEKLQADLNAAVALLQAERRANDDAVSKLNSQLGEATAQLDAERKAKDEAVRKLTSVVAEINSDATLQARRRRADATATSIEPLDPDNPMVRKVGPNMLGQNMTINDCRSDVTIHEEPQVFLDALLGDQTKVDKKGLYQKNVGKGVAYWSFIIEGTTKACNLLLHLRVVRQDEDRVLVRVESIEEEEVEATSLPNPHSTATKKVRLFLKEATIVLQPLQFGQTLFTFTAQVDVGEITTTSLVHRSTTEITRATTAAGITSAITGVTSSKGAALRRLRAGSSDSAKASKLFFQLANMFYGRFKKENVIDARRKADFVENKIPNAPLMTEAEENLIEKLMGQVDEMKYKAPRVAGTANDTVEKFIQHKGDSGGWTMSVAKMDVSAVTLFTELYLLDTYELKAENNHLAIREVWKDLDGTRGMQYARSIAMPGGFQDRLFVVWMTWKKMIDGNGRLSFIIAITPLKFYPGTRHAVAGAEKFQEATSRGVIICRELTENICEWTRAQQFDLKINLHSKITNFLAKQQLGRANEWQEKVRRNRKEVDREELTALIKVIKKRRGLALMEDQVGVFKRCEMLNEGIVGKEEDWKLKVLGWKDLVSPNPDVKMWMKYFKPNMRERSVGTGKAVGVVDCSAEEVAAWLMDYCSNDRMRSSREEGNPARLELRELRRENERTFATVKKMPFLLDNREFVYRMIWKSEEGKALIALESVENEIDYGADLRTTRGFTRGLWLIEDLPLRGGAKQCRATLVTQIDAGGVIPTWVVDKKMPQALKTVQEAIDEFRQDDRIDTAVRDDLSTLIKEHWAEEVYSKEEEDLLQRVRQKFEGSLDESKWAKLKSPDIFVTVESTFEEDGSASGIGRAVTIVDASIEDCAAWEVARTTRERMRGHSKSDGLDRKVVKLTNHSDLFHNVIDFGVKTLAPREWVSKVVWKMVNKDTMIVCMEDVENDMFPPGAGNGFVRASSGAFWKYERLPEVSGIPQSRVTYVQQVDLKGLIPSFIVNSKAIRALGYLSQMRKKFDKSWKIDAGRRAAIVQLIELKEESGGVEALAKFEALVGEKPGSERPSRFFGMADSMVKAEVGGHSWGMTRLDIRASVEEVAAFLWDFASRANMVISGDVERSFDFEEEGEGIGRKVVRRRQQLDITHGIHLHHRDRTFSSELALQKVDKDNVILFFTPLAEGAKHARATVRARGSVAKGSAGAIEAKERVAIQLKRLSEGLTRLEYRCELNLGFGISRGAGKAFVERRFDEMAGVSIYFQRQVPLGKYGVGDGKALAHDLLWKVSSSKMRVGRFKEVLLKSRALKELQAQLPWPFEAMMTPALEGNLHRNIAVNTKLVCVSEKEAIRIGNNLIPSLKSKKLVAAGVDAWRVQNRAVKELMEKEVWFQPMILELSKGIVKTAAWGLMWRVSLGAVLSMSDLATDLIVLKQFWDGGEAMLLYRNSSLASLSASIGIQLIMVALVQYRKKGLLRILKESLIVLIGFRAPVDAYRVAMGAEQEKDTMFDPMVELTTNKCIELFAEGVPGIIIQLSAMISTINSEEREVSIAAYLSLAVSLFTTGFISATLSYDFDTDPQKRAFNPEFYGYVPDNGRKRALLFATMILLSATQTLIKATLIIVLAWFGYRFPLYCILGDMAFYLLYKVARRDFTYWLPLEGAVGLVISGLIRAVVKFVVDFAAIIQFRHPYEVGGLYFSLNMFLPLLALIFVLALDLAKGILSEGTLELLKSSVMILGGGLITLLAAFLLLMNNEYRHTFFSVETGGQLLRRLFLEGDDVSKAQVFKKHRSLWAPIRDKVAAWAKEGWATWEEEKPDWFTDKWKSMVPEAMKPTKGKGDFDGGDKKVAEKSPLIAVRDLKVGRGEEDNGRRRSIADMIIGQKATSYKVMPAEGEVKEKIDGAKFAREMNRRGSIDF</sequence>
<organism evidence="4 5">
    <name type="scientific">Triparma strigata</name>
    <dbReference type="NCBI Taxonomy" id="1606541"/>
    <lineage>
        <taxon>Eukaryota</taxon>
        <taxon>Sar</taxon>
        <taxon>Stramenopiles</taxon>
        <taxon>Ochrophyta</taxon>
        <taxon>Bolidophyceae</taxon>
        <taxon>Parmales</taxon>
        <taxon>Triparmaceae</taxon>
        <taxon>Triparma</taxon>
    </lineage>
</organism>
<feature type="transmembrane region" description="Helical" evidence="2">
    <location>
        <begin position="1737"/>
        <end position="1755"/>
    </location>
</feature>
<name>A0A9W7C922_9STRA</name>
<gene>
    <name evidence="4" type="ORF">TrST_g13453</name>
</gene>
<evidence type="ECO:0000313" key="4">
    <source>
        <dbReference type="EMBL" id="GMI01483.1"/>
    </source>
</evidence>
<dbReference type="OrthoDB" id="5403181at2759"/>
<reference evidence="5" key="1">
    <citation type="journal article" date="2023" name="Commun. Biol.">
        <title>Genome analysis of Parmales, the sister group of diatoms, reveals the evolutionary specialization of diatoms from phago-mixotrophs to photoautotrophs.</title>
        <authorList>
            <person name="Ban H."/>
            <person name="Sato S."/>
            <person name="Yoshikawa S."/>
            <person name="Yamada K."/>
            <person name="Nakamura Y."/>
            <person name="Ichinomiya M."/>
            <person name="Sato N."/>
            <person name="Blanc-Mathieu R."/>
            <person name="Endo H."/>
            <person name="Kuwata A."/>
            <person name="Ogata H."/>
        </authorList>
    </citation>
    <scope>NUCLEOTIDE SEQUENCE [LARGE SCALE GENOMIC DNA]</scope>
    <source>
        <strain evidence="5">NIES 3701</strain>
    </source>
</reference>
<evidence type="ECO:0000313" key="5">
    <source>
        <dbReference type="Proteomes" id="UP001165085"/>
    </source>
</evidence>
<dbReference type="GO" id="GO:0008289">
    <property type="term" value="F:lipid binding"/>
    <property type="evidence" value="ECO:0007669"/>
    <property type="project" value="InterPro"/>
</dbReference>
<dbReference type="Proteomes" id="UP001165085">
    <property type="component" value="Unassembled WGS sequence"/>
</dbReference>
<dbReference type="InterPro" id="IPR023393">
    <property type="entry name" value="START-like_dom_sf"/>
</dbReference>
<proteinExistence type="predicted"/>
<keyword evidence="5" id="KW-1185">Reference proteome</keyword>
<dbReference type="Pfam" id="PF01852">
    <property type="entry name" value="START"/>
    <property type="match status" value="1"/>
</dbReference>
<comment type="caution">
    <text evidence="4">The sequence shown here is derived from an EMBL/GenBank/DDBJ whole genome shotgun (WGS) entry which is preliminary data.</text>
</comment>
<dbReference type="PANTHER" id="PTHR19308">
    <property type="entry name" value="PHOSPHATIDYLCHOLINE TRANSFER PROTEIN"/>
    <property type="match status" value="1"/>
</dbReference>
<dbReference type="Gene3D" id="3.30.530.20">
    <property type="match status" value="2"/>
</dbReference>
<dbReference type="InterPro" id="IPR002913">
    <property type="entry name" value="START_lipid-bd_dom"/>
</dbReference>
<dbReference type="InterPro" id="IPR051213">
    <property type="entry name" value="START_lipid_transfer"/>
</dbReference>
<dbReference type="PANTHER" id="PTHR19308:SF14">
    <property type="entry name" value="START DOMAIN-CONTAINING PROTEIN"/>
    <property type="match status" value="1"/>
</dbReference>
<evidence type="ECO:0000256" key="2">
    <source>
        <dbReference type="SAM" id="Phobius"/>
    </source>
</evidence>
<feature type="transmembrane region" description="Helical" evidence="2">
    <location>
        <begin position="1603"/>
        <end position="1627"/>
    </location>
</feature>
<accession>A0A9W7C922</accession>
<feature type="transmembrane region" description="Helical" evidence="2">
    <location>
        <begin position="1658"/>
        <end position="1678"/>
    </location>
</feature>
<dbReference type="SUPFAM" id="SSF55961">
    <property type="entry name" value="Bet v1-like"/>
    <property type="match status" value="2"/>
</dbReference>
<keyword evidence="2" id="KW-1133">Transmembrane helix</keyword>
<dbReference type="PROSITE" id="PS50848">
    <property type="entry name" value="START"/>
    <property type="match status" value="1"/>
</dbReference>
<keyword evidence="1" id="KW-0175">Coiled coil</keyword>
<feature type="domain" description="START" evidence="3">
    <location>
        <begin position="770"/>
        <end position="1012"/>
    </location>
</feature>
<dbReference type="EMBL" id="BRXY01000581">
    <property type="protein sequence ID" value="GMI01483.1"/>
    <property type="molecule type" value="Genomic_DNA"/>
</dbReference>
<feature type="coiled-coil region" evidence="1">
    <location>
        <begin position="13"/>
        <end position="65"/>
    </location>
</feature>
<keyword evidence="2" id="KW-0472">Membrane</keyword>
<protein>
    <recommendedName>
        <fullName evidence="3">START domain-containing protein</fullName>
    </recommendedName>
</protein>